<evidence type="ECO:0000256" key="7">
    <source>
        <dbReference type="SAM" id="Phobius"/>
    </source>
</evidence>
<dbReference type="SUPFAM" id="SSF47661">
    <property type="entry name" value="t-snare proteins"/>
    <property type="match status" value="1"/>
</dbReference>
<organism evidence="9 10">
    <name type="scientific">Epicoccum nigrum</name>
    <name type="common">Soil fungus</name>
    <name type="synonym">Epicoccum purpurascens</name>
    <dbReference type="NCBI Taxonomy" id="105696"/>
    <lineage>
        <taxon>Eukaryota</taxon>
        <taxon>Fungi</taxon>
        <taxon>Dikarya</taxon>
        <taxon>Ascomycota</taxon>
        <taxon>Pezizomycotina</taxon>
        <taxon>Dothideomycetes</taxon>
        <taxon>Pleosporomycetidae</taxon>
        <taxon>Pleosporales</taxon>
        <taxon>Pleosporineae</taxon>
        <taxon>Didymellaceae</taxon>
        <taxon>Epicoccum</taxon>
    </lineage>
</organism>
<dbReference type="InterPro" id="IPR010989">
    <property type="entry name" value="SNARE"/>
</dbReference>
<dbReference type="InParanoid" id="A0A1Y2M8Z5"/>
<evidence type="ECO:0000256" key="1">
    <source>
        <dbReference type="ARBA" id="ARBA00004211"/>
    </source>
</evidence>
<dbReference type="CDD" id="cd15849">
    <property type="entry name" value="SNARE_Sso1"/>
    <property type="match status" value="1"/>
</dbReference>
<dbReference type="GO" id="GO:0006906">
    <property type="term" value="P:vesicle fusion"/>
    <property type="evidence" value="ECO:0007669"/>
    <property type="project" value="TreeGrafter"/>
</dbReference>
<dbReference type="GO" id="GO:0006887">
    <property type="term" value="P:exocytosis"/>
    <property type="evidence" value="ECO:0007669"/>
    <property type="project" value="TreeGrafter"/>
</dbReference>
<feature type="compositionally biased region" description="Polar residues" evidence="6">
    <location>
        <begin position="48"/>
        <end position="66"/>
    </location>
</feature>
<dbReference type="GO" id="GO:0006886">
    <property type="term" value="P:intracellular protein transport"/>
    <property type="evidence" value="ECO:0007669"/>
    <property type="project" value="TreeGrafter"/>
</dbReference>
<protein>
    <recommendedName>
        <fullName evidence="8">Syntaxin N-terminal domain-containing protein</fullName>
    </recommendedName>
</protein>
<keyword evidence="3 7" id="KW-0812">Transmembrane</keyword>
<evidence type="ECO:0000259" key="8">
    <source>
        <dbReference type="SMART" id="SM00503"/>
    </source>
</evidence>
<dbReference type="PANTHER" id="PTHR19957:SF307">
    <property type="entry name" value="PROTEIN SSO1-RELATED"/>
    <property type="match status" value="1"/>
</dbReference>
<dbReference type="OMA" id="RWICFIL"/>
<dbReference type="GO" id="GO:0005484">
    <property type="term" value="F:SNAP receptor activity"/>
    <property type="evidence" value="ECO:0007669"/>
    <property type="project" value="TreeGrafter"/>
</dbReference>
<proteinExistence type="inferred from homology"/>
<gene>
    <name evidence="9" type="ORF">B5807_03157</name>
</gene>
<dbReference type="Proteomes" id="UP000193240">
    <property type="component" value="Unassembled WGS sequence"/>
</dbReference>
<dbReference type="FunCoup" id="A0A1Y2M8Z5">
    <property type="interactions" value="561"/>
</dbReference>
<comment type="similarity">
    <text evidence="2">Belongs to the syntaxin family.</text>
</comment>
<dbReference type="Gene3D" id="1.20.58.70">
    <property type="match status" value="1"/>
</dbReference>
<name>A0A1Y2M8Z5_EPING</name>
<feature type="region of interest" description="Disordered" evidence="6">
    <location>
        <begin position="1"/>
        <end position="101"/>
    </location>
</feature>
<evidence type="ECO:0000313" key="9">
    <source>
        <dbReference type="EMBL" id="OSS51698.1"/>
    </source>
</evidence>
<evidence type="ECO:0000313" key="10">
    <source>
        <dbReference type="Proteomes" id="UP000193240"/>
    </source>
</evidence>
<sequence>MSNNYQQYGGNPYGQAEAGYGGTSNPYGSTGYGSSNPYGGGYDDQASRPAQLTQADSNYSQPSQYSAPVPTQHVPHTDAPLPYGNTGAAQPGQQPSTRPMSQQDFLQCIEGTKSRIAQLTQDIGAIANIHQRMLSSPDNRSSSELESIISQTQIRNTSIKDEIKHLERDAARDPSNSFKRTQVESLKRTFRGQLEDFQKEESDYAVRYREAIARQYRIINPEATEAEVQEAANADWGNEGVFTQALKSNRSGQASSVLGAVRARHNDIQKIEKTMVELATLFNQLNEQVVVQEAQTVQVEEQTVQVAEDTKRANTQLDQGIKSARRARKLKWYTLLVFVIIIAIIALALGLYFGLKNKNNSN</sequence>
<dbReference type="Pfam" id="PF00804">
    <property type="entry name" value="Syntaxin"/>
    <property type="match status" value="1"/>
</dbReference>
<evidence type="ECO:0000256" key="5">
    <source>
        <dbReference type="ARBA" id="ARBA00023136"/>
    </source>
</evidence>
<dbReference type="AlphaFoldDB" id="A0A1Y2M8Z5"/>
<dbReference type="GO" id="GO:0012505">
    <property type="term" value="C:endomembrane system"/>
    <property type="evidence" value="ECO:0007669"/>
    <property type="project" value="TreeGrafter"/>
</dbReference>
<feature type="domain" description="Syntaxin N-terminal" evidence="8">
    <location>
        <begin position="97"/>
        <end position="209"/>
    </location>
</feature>
<dbReference type="GO" id="GO:0031201">
    <property type="term" value="C:SNARE complex"/>
    <property type="evidence" value="ECO:0007669"/>
    <property type="project" value="TreeGrafter"/>
</dbReference>
<feature type="transmembrane region" description="Helical" evidence="7">
    <location>
        <begin position="332"/>
        <end position="355"/>
    </location>
</feature>
<dbReference type="PANTHER" id="PTHR19957">
    <property type="entry name" value="SYNTAXIN"/>
    <property type="match status" value="1"/>
</dbReference>
<evidence type="ECO:0000256" key="3">
    <source>
        <dbReference type="ARBA" id="ARBA00022692"/>
    </source>
</evidence>
<evidence type="ECO:0000256" key="2">
    <source>
        <dbReference type="ARBA" id="ARBA00009063"/>
    </source>
</evidence>
<dbReference type="InterPro" id="IPR045242">
    <property type="entry name" value="Syntaxin"/>
</dbReference>
<accession>A0A1Y2M8Z5</accession>
<feature type="compositionally biased region" description="Polar residues" evidence="6">
    <location>
        <begin position="87"/>
        <end position="101"/>
    </location>
</feature>
<dbReference type="Pfam" id="PF05739">
    <property type="entry name" value="SNARE"/>
    <property type="match status" value="1"/>
</dbReference>
<dbReference type="GO" id="GO:0048278">
    <property type="term" value="P:vesicle docking"/>
    <property type="evidence" value="ECO:0007669"/>
    <property type="project" value="TreeGrafter"/>
</dbReference>
<reference evidence="9 10" key="1">
    <citation type="journal article" date="2017" name="Genome Announc.">
        <title>Genome sequence of the saprophytic ascomycete Epicoccum nigrum ICMP 19927 strain isolated from New Zealand.</title>
        <authorList>
            <person name="Fokin M."/>
            <person name="Fleetwood D."/>
            <person name="Weir B.S."/>
            <person name="Villas-Boas S.G."/>
        </authorList>
    </citation>
    <scope>NUCLEOTIDE SEQUENCE [LARGE SCALE GENOMIC DNA]</scope>
    <source>
        <strain evidence="9 10">ICMP 19927</strain>
    </source>
</reference>
<keyword evidence="4 7" id="KW-1133">Transmembrane helix</keyword>
<feature type="compositionally biased region" description="Low complexity" evidence="6">
    <location>
        <begin position="23"/>
        <end position="37"/>
    </location>
</feature>
<dbReference type="STRING" id="105696.A0A1Y2M8Z5"/>
<keyword evidence="5 7" id="KW-0472">Membrane</keyword>
<dbReference type="SMART" id="SM00503">
    <property type="entry name" value="SynN"/>
    <property type="match status" value="1"/>
</dbReference>
<dbReference type="EMBL" id="KZ107840">
    <property type="protein sequence ID" value="OSS51698.1"/>
    <property type="molecule type" value="Genomic_DNA"/>
</dbReference>
<evidence type="ECO:0000256" key="6">
    <source>
        <dbReference type="SAM" id="MobiDB-lite"/>
    </source>
</evidence>
<dbReference type="GO" id="GO:0005886">
    <property type="term" value="C:plasma membrane"/>
    <property type="evidence" value="ECO:0007669"/>
    <property type="project" value="TreeGrafter"/>
</dbReference>
<dbReference type="GO" id="GO:0000149">
    <property type="term" value="F:SNARE binding"/>
    <property type="evidence" value="ECO:0007669"/>
    <property type="project" value="TreeGrafter"/>
</dbReference>
<evidence type="ECO:0000256" key="4">
    <source>
        <dbReference type="ARBA" id="ARBA00022989"/>
    </source>
</evidence>
<keyword evidence="10" id="KW-1185">Reference proteome</keyword>
<dbReference type="InterPro" id="IPR000727">
    <property type="entry name" value="T_SNARE_dom"/>
</dbReference>
<dbReference type="InterPro" id="IPR006011">
    <property type="entry name" value="Syntaxin_N"/>
</dbReference>
<comment type="subcellular location">
    <subcellularLocation>
        <location evidence="1">Membrane</location>
        <topology evidence="1">Single-pass type IV membrane protein</topology>
    </subcellularLocation>
</comment>